<comment type="caution">
    <text evidence="2">The sequence shown here is derived from an EMBL/GenBank/DDBJ whole genome shotgun (WGS) entry which is preliminary data.</text>
</comment>
<dbReference type="AlphaFoldDB" id="A0AAJ0HNK7"/>
<protein>
    <submittedName>
        <fullName evidence="2">Uncharacterized protein</fullName>
    </submittedName>
</protein>
<evidence type="ECO:0000313" key="2">
    <source>
        <dbReference type="EMBL" id="KAK3358038.1"/>
    </source>
</evidence>
<evidence type="ECO:0000313" key="3">
    <source>
        <dbReference type="Proteomes" id="UP001275084"/>
    </source>
</evidence>
<name>A0AAJ0HNK7_9PEZI</name>
<organism evidence="2 3">
    <name type="scientific">Lasiosphaeria hispida</name>
    <dbReference type="NCBI Taxonomy" id="260671"/>
    <lineage>
        <taxon>Eukaryota</taxon>
        <taxon>Fungi</taxon>
        <taxon>Dikarya</taxon>
        <taxon>Ascomycota</taxon>
        <taxon>Pezizomycotina</taxon>
        <taxon>Sordariomycetes</taxon>
        <taxon>Sordariomycetidae</taxon>
        <taxon>Sordariales</taxon>
        <taxon>Lasiosphaeriaceae</taxon>
        <taxon>Lasiosphaeria</taxon>
    </lineage>
</organism>
<dbReference type="EMBL" id="JAUIQD010000003">
    <property type="protein sequence ID" value="KAK3358038.1"/>
    <property type="molecule type" value="Genomic_DNA"/>
</dbReference>
<dbReference type="Proteomes" id="UP001275084">
    <property type="component" value="Unassembled WGS sequence"/>
</dbReference>
<feature type="chain" id="PRO_5042565825" evidence="1">
    <location>
        <begin position="24"/>
        <end position="161"/>
    </location>
</feature>
<evidence type="ECO:0000256" key="1">
    <source>
        <dbReference type="SAM" id="SignalP"/>
    </source>
</evidence>
<feature type="signal peptide" evidence="1">
    <location>
        <begin position="1"/>
        <end position="23"/>
    </location>
</feature>
<keyword evidence="1" id="KW-0732">Signal</keyword>
<accession>A0AAJ0HNK7</accession>
<sequence length="161" mass="17511">MRPTCSFPFSLLVAFLSPTRARSQPVPADFDPGFWSVSINGGSAASGWRWHDLYANYSGTPDTTTRCRWVHNPELHNDTTTCSGEPSFYYLWSNGQASITMQQTVGLTVAGSQEEAILVKGTSPFTYKSNLGANGRQFEGAVRVTATVVHTVVETAREGAD</sequence>
<gene>
    <name evidence="2" type="ORF">B0T25DRAFT_175988</name>
</gene>
<reference evidence="2" key="2">
    <citation type="submission" date="2023-06" db="EMBL/GenBank/DDBJ databases">
        <authorList>
            <consortium name="Lawrence Berkeley National Laboratory"/>
            <person name="Haridas S."/>
            <person name="Hensen N."/>
            <person name="Bonometti L."/>
            <person name="Westerberg I."/>
            <person name="Brannstrom I.O."/>
            <person name="Guillou S."/>
            <person name="Cros-Aarteil S."/>
            <person name="Calhoun S."/>
            <person name="Kuo A."/>
            <person name="Mondo S."/>
            <person name="Pangilinan J."/>
            <person name="Riley R."/>
            <person name="Labutti K."/>
            <person name="Andreopoulos B."/>
            <person name="Lipzen A."/>
            <person name="Chen C."/>
            <person name="Yanf M."/>
            <person name="Daum C."/>
            <person name="Ng V."/>
            <person name="Clum A."/>
            <person name="Steindorff A."/>
            <person name="Ohm R."/>
            <person name="Martin F."/>
            <person name="Silar P."/>
            <person name="Natvig D."/>
            <person name="Lalanne C."/>
            <person name="Gautier V."/>
            <person name="Ament-Velasquez S.L."/>
            <person name="Kruys A."/>
            <person name="Hutchinson M.I."/>
            <person name="Powell A.J."/>
            <person name="Barry K."/>
            <person name="Miller A.N."/>
            <person name="Grigoriev I.V."/>
            <person name="Debuchy R."/>
            <person name="Gladieux P."/>
            <person name="Thoren M.H."/>
            <person name="Johannesson H."/>
        </authorList>
    </citation>
    <scope>NUCLEOTIDE SEQUENCE</scope>
    <source>
        <strain evidence="2">CBS 955.72</strain>
    </source>
</reference>
<keyword evidence="3" id="KW-1185">Reference proteome</keyword>
<proteinExistence type="predicted"/>
<reference evidence="2" key="1">
    <citation type="journal article" date="2023" name="Mol. Phylogenet. Evol.">
        <title>Genome-scale phylogeny and comparative genomics of the fungal order Sordariales.</title>
        <authorList>
            <person name="Hensen N."/>
            <person name="Bonometti L."/>
            <person name="Westerberg I."/>
            <person name="Brannstrom I.O."/>
            <person name="Guillou S."/>
            <person name="Cros-Aarteil S."/>
            <person name="Calhoun S."/>
            <person name="Haridas S."/>
            <person name="Kuo A."/>
            <person name="Mondo S."/>
            <person name="Pangilinan J."/>
            <person name="Riley R."/>
            <person name="LaButti K."/>
            <person name="Andreopoulos B."/>
            <person name="Lipzen A."/>
            <person name="Chen C."/>
            <person name="Yan M."/>
            <person name="Daum C."/>
            <person name="Ng V."/>
            <person name="Clum A."/>
            <person name="Steindorff A."/>
            <person name="Ohm R.A."/>
            <person name="Martin F."/>
            <person name="Silar P."/>
            <person name="Natvig D.O."/>
            <person name="Lalanne C."/>
            <person name="Gautier V."/>
            <person name="Ament-Velasquez S.L."/>
            <person name="Kruys A."/>
            <person name="Hutchinson M.I."/>
            <person name="Powell A.J."/>
            <person name="Barry K."/>
            <person name="Miller A.N."/>
            <person name="Grigoriev I.V."/>
            <person name="Debuchy R."/>
            <person name="Gladieux P."/>
            <person name="Hiltunen Thoren M."/>
            <person name="Johannesson H."/>
        </authorList>
    </citation>
    <scope>NUCLEOTIDE SEQUENCE</scope>
    <source>
        <strain evidence="2">CBS 955.72</strain>
    </source>
</reference>